<dbReference type="OrthoDB" id="249099at2759"/>
<keyword evidence="3" id="KW-1185">Reference proteome</keyword>
<protein>
    <recommendedName>
        <fullName evidence="1">N-acetyltransferase domain-containing protein</fullName>
    </recommendedName>
</protein>
<sequence>MRYTAVRGRYGETRPLHVCNASRTLRAAGNVVTIRHAEISEFWSAADLHCKVFHEDPSRGYVSPVLFQSLMPPTLTTLGSFLDRVDRVACLMSLHRHAEGGAGRCALILAFQQQSDAQEDTCTARHAHDPGPEDEHRIRDTFYKTIFKKASSSLFTKRIMEMMLSGHPGQGLGVGAQEVHLVGSCFVDSFGDLIPARSMDANRDGAVGWYKREGVAYVSNIAVLPEARGQGVARQLMDEAHLLAQKWECRSVGLHCNKKNTPAVTLYERMGYRKTVLEPAIMPYLNGRAPDRCHFYMKSVVKKGSSLVDHTVGFEDS</sequence>
<gene>
    <name evidence="2" type="ORF">CEUSTIGMA_g3937.t1</name>
</gene>
<feature type="domain" description="N-acetyltransferase" evidence="1">
    <location>
        <begin position="205"/>
        <end position="302"/>
    </location>
</feature>
<dbReference type="Gene3D" id="3.40.630.30">
    <property type="match status" value="1"/>
</dbReference>
<dbReference type="Pfam" id="PF00583">
    <property type="entry name" value="Acetyltransf_1"/>
    <property type="match status" value="1"/>
</dbReference>
<evidence type="ECO:0000313" key="3">
    <source>
        <dbReference type="Proteomes" id="UP000232323"/>
    </source>
</evidence>
<evidence type="ECO:0000259" key="1">
    <source>
        <dbReference type="PROSITE" id="PS51186"/>
    </source>
</evidence>
<dbReference type="Proteomes" id="UP000232323">
    <property type="component" value="Unassembled WGS sequence"/>
</dbReference>
<dbReference type="GO" id="GO:0009507">
    <property type="term" value="C:chloroplast"/>
    <property type="evidence" value="ECO:0007669"/>
    <property type="project" value="TreeGrafter"/>
</dbReference>
<accession>A0A250X0S0</accession>
<proteinExistence type="predicted"/>
<comment type="caution">
    <text evidence="2">The sequence shown here is derived from an EMBL/GenBank/DDBJ whole genome shotgun (WGS) entry which is preliminary data.</text>
</comment>
<dbReference type="InterPro" id="IPR000182">
    <property type="entry name" value="GNAT_dom"/>
</dbReference>
<dbReference type="AlphaFoldDB" id="A0A250X0S0"/>
<dbReference type="PANTHER" id="PTHR47443:SF3">
    <property type="entry name" value="GCN5-RELATED N-ACETYLTRANSFERASE 4, CHLOROPLASTIC"/>
    <property type="match status" value="1"/>
</dbReference>
<dbReference type="PANTHER" id="PTHR47443">
    <property type="entry name" value="ACYL-COA N-ACYLTRANSFERASES (NAT) SUPERFAMILY PROTEIN"/>
    <property type="match status" value="1"/>
</dbReference>
<dbReference type="PROSITE" id="PS51186">
    <property type="entry name" value="GNAT"/>
    <property type="match status" value="1"/>
</dbReference>
<dbReference type="InterPro" id="IPR016181">
    <property type="entry name" value="Acyl_CoA_acyltransferase"/>
</dbReference>
<dbReference type="SUPFAM" id="SSF55729">
    <property type="entry name" value="Acyl-CoA N-acyltransferases (Nat)"/>
    <property type="match status" value="1"/>
</dbReference>
<dbReference type="CDD" id="cd04301">
    <property type="entry name" value="NAT_SF"/>
    <property type="match status" value="1"/>
</dbReference>
<evidence type="ECO:0000313" key="2">
    <source>
        <dbReference type="EMBL" id="GAX76492.1"/>
    </source>
</evidence>
<dbReference type="STRING" id="1157962.A0A250X0S0"/>
<dbReference type="GO" id="GO:0008080">
    <property type="term" value="F:N-acetyltransferase activity"/>
    <property type="evidence" value="ECO:0007669"/>
    <property type="project" value="TreeGrafter"/>
</dbReference>
<reference evidence="2 3" key="1">
    <citation type="submission" date="2017-08" db="EMBL/GenBank/DDBJ databases">
        <title>Acidophilic green algal genome provides insights into adaptation to an acidic environment.</title>
        <authorList>
            <person name="Hirooka S."/>
            <person name="Hirose Y."/>
            <person name="Kanesaki Y."/>
            <person name="Higuchi S."/>
            <person name="Fujiwara T."/>
            <person name="Onuma R."/>
            <person name="Era A."/>
            <person name="Ohbayashi R."/>
            <person name="Uzuka A."/>
            <person name="Nozaki H."/>
            <person name="Yoshikawa H."/>
            <person name="Miyagishima S.Y."/>
        </authorList>
    </citation>
    <scope>NUCLEOTIDE SEQUENCE [LARGE SCALE GENOMIC DNA]</scope>
    <source>
        <strain evidence="2 3">NIES-2499</strain>
    </source>
</reference>
<dbReference type="EMBL" id="BEGY01000018">
    <property type="protein sequence ID" value="GAX76492.1"/>
    <property type="molecule type" value="Genomic_DNA"/>
</dbReference>
<name>A0A250X0S0_9CHLO</name>
<organism evidence="2 3">
    <name type="scientific">Chlamydomonas eustigma</name>
    <dbReference type="NCBI Taxonomy" id="1157962"/>
    <lineage>
        <taxon>Eukaryota</taxon>
        <taxon>Viridiplantae</taxon>
        <taxon>Chlorophyta</taxon>
        <taxon>core chlorophytes</taxon>
        <taxon>Chlorophyceae</taxon>
        <taxon>CS clade</taxon>
        <taxon>Chlamydomonadales</taxon>
        <taxon>Chlamydomonadaceae</taxon>
        <taxon>Chlamydomonas</taxon>
    </lineage>
</organism>